<gene>
    <name evidence="2" type="ORF">QUW02_12135</name>
</gene>
<dbReference type="Proteomes" id="UP001228403">
    <property type="component" value="Unassembled WGS sequence"/>
</dbReference>
<reference evidence="3" key="1">
    <citation type="submission" date="2023-07" db="EMBL/GenBank/DDBJ databases">
        <title>Identification and characterization of horizontal gene transfer across gut microbiota members of farm animals based on homology search.</title>
        <authorList>
            <person name="Schwarzerova J."/>
            <person name="Nykrynova M."/>
            <person name="Jureckova K."/>
            <person name="Cejkova D."/>
            <person name="Rychlik I."/>
        </authorList>
    </citation>
    <scope>NUCLEOTIDE SEQUENCE [LARGE SCALE GENOMIC DNA]</scope>
    <source>
        <strain evidence="3">ET4</strain>
    </source>
</reference>
<feature type="domain" description="Flavodoxin-like" evidence="1">
    <location>
        <begin position="20"/>
        <end position="165"/>
    </location>
</feature>
<dbReference type="Pfam" id="PF12682">
    <property type="entry name" value="Flavodoxin_4"/>
    <property type="match status" value="1"/>
</dbReference>
<dbReference type="PANTHER" id="PTHR39201:SF1">
    <property type="entry name" value="FLAVODOXIN-LIKE DOMAIN-CONTAINING PROTEIN"/>
    <property type="match status" value="1"/>
</dbReference>
<name>A0ABT7UA32_9BACE</name>
<keyword evidence="3" id="KW-1185">Reference proteome</keyword>
<sequence>MKRMLFIWTLLLSVFTLQAKTLIVYYSYTNNVHQIVTDLRTQIQADVLRIEPAEEGLDYAANNYAIGSALISAIRKAPDKATSYPPIKTTIRNLKDYDTILIGTPLWWSNMAAPLQSFLFAYGSQMAGKRIGLIVSSASTGISGVEADAKRLIPKGKFLSASLWVRSSETRKCHSMITSWLKETGLKK</sequence>
<evidence type="ECO:0000259" key="1">
    <source>
        <dbReference type="Pfam" id="PF12682"/>
    </source>
</evidence>
<evidence type="ECO:0000313" key="2">
    <source>
        <dbReference type="EMBL" id="MDM8146658.1"/>
    </source>
</evidence>
<dbReference type="SUPFAM" id="SSF52218">
    <property type="entry name" value="Flavoproteins"/>
    <property type="match status" value="1"/>
</dbReference>
<comment type="caution">
    <text evidence="2">The sequence shown here is derived from an EMBL/GenBank/DDBJ whole genome shotgun (WGS) entry which is preliminary data.</text>
</comment>
<organism evidence="2 3">
    <name type="scientific">Bacteroides eggerthii</name>
    <dbReference type="NCBI Taxonomy" id="28111"/>
    <lineage>
        <taxon>Bacteria</taxon>
        <taxon>Pseudomonadati</taxon>
        <taxon>Bacteroidota</taxon>
        <taxon>Bacteroidia</taxon>
        <taxon>Bacteroidales</taxon>
        <taxon>Bacteroidaceae</taxon>
        <taxon>Bacteroides</taxon>
    </lineage>
</organism>
<dbReference type="InterPro" id="IPR008254">
    <property type="entry name" value="Flavodoxin/NO_synth"/>
</dbReference>
<dbReference type="EMBL" id="JAUDCF010000041">
    <property type="protein sequence ID" value="MDM8146658.1"/>
    <property type="molecule type" value="Genomic_DNA"/>
</dbReference>
<evidence type="ECO:0000313" key="3">
    <source>
        <dbReference type="Proteomes" id="UP001228403"/>
    </source>
</evidence>
<dbReference type="InterPro" id="IPR029039">
    <property type="entry name" value="Flavoprotein-like_sf"/>
</dbReference>
<dbReference type="Gene3D" id="3.40.50.360">
    <property type="match status" value="1"/>
</dbReference>
<proteinExistence type="predicted"/>
<dbReference type="PANTHER" id="PTHR39201">
    <property type="entry name" value="EXPORTED PROTEIN-RELATED"/>
    <property type="match status" value="1"/>
</dbReference>
<protein>
    <submittedName>
        <fullName evidence="2">Flavodoxin</fullName>
    </submittedName>
</protein>
<accession>A0ABT7UA32</accession>